<organism evidence="3 4">
    <name type="scientific">Colletotrichum orchidophilum</name>
    <dbReference type="NCBI Taxonomy" id="1209926"/>
    <lineage>
        <taxon>Eukaryota</taxon>
        <taxon>Fungi</taxon>
        <taxon>Dikarya</taxon>
        <taxon>Ascomycota</taxon>
        <taxon>Pezizomycotina</taxon>
        <taxon>Sordariomycetes</taxon>
        <taxon>Hypocreomycetidae</taxon>
        <taxon>Glomerellales</taxon>
        <taxon>Glomerellaceae</taxon>
        <taxon>Colletotrichum</taxon>
    </lineage>
</organism>
<dbReference type="AlphaFoldDB" id="A0A1G4BKK5"/>
<dbReference type="InterPro" id="IPR013320">
    <property type="entry name" value="ConA-like_dom_sf"/>
</dbReference>
<keyword evidence="4" id="KW-1185">Reference proteome</keyword>
<evidence type="ECO:0000256" key="1">
    <source>
        <dbReference type="SAM" id="SignalP"/>
    </source>
</evidence>
<dbReference type="SUPFAM" id="SSF49899">
    <property type="entry name" value="Concanavalin A-like lectins/glucanases"/>
    <property type="match status" value="1"/>
</dbReference>
<dbReference type="GeneID" id="34556178"/>
<gene>
    <name evidence="3" type="ORF">CORC01_03018</name>
</gene>
<keyword evidence="3" id="KW-0378">Hydrolase</keyword>
<dbReference type="STRING" id="1209926.A0A1G4BKK5"/>
<protein>
    <submittedName>
        <fullName evidence="3">Glycoside hydrolase family 16</fullName>
    </submittedName>
</protein>
<feature type="domain" description="GH16" evidence="2">
    <location>
        <begin position="23"/>
        <end position="253"/>
    </location>
</feature>
<dbReference type="Gene3D" id="2.60.120.200">
    <property type="match status" value="1"/>
</dbReference>
<feature type="signal peptide" evidence="1">
    <location>
        <begin position="1"/>
        <end position="25"/>
    </location>
</feature>
<evidence type="ECO:0000259" key="2">
    <source>
        <dbReference type="PROSITE" id="PS51762"/>
    </source>
</evidence>
<feature type="chain" id="PRO_5009603016" evidence="1">
    <location>
        <begin position="26"/>
        <end position="256"/>
    </location>
</feature>
<proteinExistence type="predicted"/>
<dbReference type="OrthoDB" id="4524534at2759"/>
<evidence type="ECO:0000313" key="4">
    <source>
        <dbReference type="Proteomes" id="UP000176998"/>
    </source>
</evidence>
<name>A0A1G4BKK5_9PEZI</name>
<dbReference type="InterPro" id="IPR000757">
    <property type="entry name" value="Beta-glucanase-like"/>
</dbReference>
<keyword evidence="1" id="KW-0732">Signal</keyword>
<accession>A0A1G4BKK5</accession>
<dbReference type="Proteomes" id="UP000176998">
    <property type="component" value="Unassembled WGS sequence"/>
</dbReference>
<dbReference type="RefSeq" id="XP_022478969.1">
    <property type="nucleotide sequence ID" value="XM_022614668.1"/>
</dbReference>
<reference evidence="3 4" key="1">
    <citation type="submission" date="2016-09" db="EMBL/GenBank/DDBJ databases">
        <authorList>
            <person name="Capua I."/>
            <person name="De Benedictis P."/>
            <person name="Joannis T."/>
            <person name="Lombin L.H."/>
            <person name="Cattoli G."/>
        </authorList>
    </citation>
    <scope>NUCLEOTIDE SEQUENCE [LARGE SCALE GENOMIC DNA]</scope>
    <source>
        <strain evidence="3 4">IMI 309357</strain>
    </source>
</reference>
<dbReference type="GO" id="GO:0004553">
    <property type="term" value="F:hydrolase activity, hydrolyzing O-glycosyl compounds"/>
    <property type="evidence" value="ECO:0007669"/>
    <property type="project" value="InterPro"/>
</dbReference>
<evidence type="ECO:0000313" key="3">
    <source>
        <dbReference type="EMBL" id="OHF01827.1"/>
    </source>
</evidence>
<dbReference type="EMBL" id="MJBS01000017">
    <property type="protein sequence ID" value="OHF01827.1"/>
    <property type="molecule type" value="Genomic_DNA"/>
</dbReference>
<dbReference type="GO" id="GO:0005975">
    <property type="term" value="P:carbohydrate metabolic process"/>
    <property type="evidence" value="ECO:0007669"/>
    <property type="project" value="InterPro"/>
</dbReference>
<dbReference type="PROSITE" id="PS51762">
    <property type="entry name" value="GH16_2"/>
    <property type="match status" value="1"/>
</dbReference>
<comment type="caution">
    <text evidence="3">The sequence shown here is derived from an EMBL/GenBank/DDBJ whole genome shotgun (WGS) entry which is preliminary data.</text>
</comment>
<sequence>MVWFSQAALLLSSALLVADVLSVGAVHTMIPTTSFNSLADFAEDWEYLYPWGTDHNGAARMSKDNVNISDGTLTLTAKRVTGQPPATHGGKKINIDYLSGAIHAKEYFTVAPGGGYDFRGEVRAPTRKGTWPALWTTAVHGWPPEVDMAEWKGTGKISFNTFNTSSIVASKDVPYPSPWNFHAIKCEMRDLNGKDVQSKFYLDGNLITTQVGAGYVGQAMYLIINLQMEGSSGSPGPANDTIYQVRNFEVLSYNPL</sequence>